<reference evidence="1" key="1">
    <citation type="submission" date="2018-05" db="EMBL/GenBank/DDBJ databases">
        <authorList>
            <person name="Lanie J.A."/>
            <person name="Ng W.-L."/>
            <person name="Kazmierczak K.M."/>
            <person name="Andrzejewski T.M."/>
            <person name="Davidsen T.M."/>
            <person name="Wayne K.J."/>
            <person name="Tettelin H."/>
            <person name="Glass J.I."/>
            <person name="Rusch D."/>
            <person name="Podicherti R."/>
            <person name="Tsui H.-C.T."/>
            <person name="Winkler M.E."/>
        </authorList>
    </citation>
    <scope>NUCLEOTIDE SEQUENCE</scope>
</reference>
<sequence length="104" mass="11946">MMVATVIFLSLIGFAKVTLDGVMESGLSQFRSIVQLAPDYLNRVKDVNPIHILENALHEEAVKNPIEPERQEKIIKDLRVIVHRLKPFLEEIRPLFKSEKLKSL</sequence>
<dbReference type="AlphaFoldDB" id="A0A381W9P4"/>
<organism evidence="1">
    <name type="scientific">marine metagenome</name>
    <dbReference type="NCBI Taxonomy" id="408172"/>
    <lineage>
        <taxon>unclassified sequences</taxon>
        <taxon>metagenomes</taxon>
        <taxon>ecological metagenomes</taxon>
    </lineage>
</organism>
<name>A0A381W9P4_9ZZZZ</name>
<protein>
    <submittedName>
        <fullName evidence="1">Uncharacterized protein</fullName>
    </submittedName>
</protein>
<accession>A0A381W9P4</accession>
<dbReference type="EMBL" id="UINC01011136">
    <property type="protein sequence ID" value="SVA49279.1"/>
    <property type="molecule type" value="Genomic_DNA"/>
</dbReference>
<evidence type="ECO:0000313" key="1">
    <source>
        <dbReference type="EMBL" id="SVA49279.1"/>
    </source>
</evidence>
<gene>
    <name evidence="1" type="ORF">METZ01_LOCUS102133</name>
</gene>
<proteinExistence type="predicted"/>